<sequence>MYHCMNVDFVELLWEYFAFHIDNHFSKESMPYPRFRKIIINYFISQNKLIFMRNRINLHTTRDDGLLGTLKYVSKTKEHQVYGALILKEMLNEDTLNFIAYKTYYAYASDAKEPKKARKFKKHTSPKQKTVLYQEACQR</sequence>
<protein>
    <submittedName>
        <fullName evidence="1">Uncharacterized protein</fullName>
    </submittedName>
</protein>
<evidence type="ECO:0000313" key="1">
    <source>
        <dbReference type="EMBL" id="GFB19133.1"/>
    </source>
</evidence>
<gene>
    <name evidence="1" type="ORF">Tci_691104</name>
</gene>
<accession>A0A699L6C5</accession>
<dbReference type="AlphaFoldDB" id="A0A699L6C5"/>
<reference evidence="1" key="1">
    <citation type="journal article" date="2019" name="Sci. Rep.">
        <title>Draft genome of Tanacetum cinerariifolium, the natural source of mosquito coil.</title>
        <authorList>
            <person name="Yamashiro T."/>
            <person name="Shiraishi A."/>
            <person name="Satake H."/>
            <person name="Nakayama K."/>
        </authorList>
    </citation>
    <scope>NUCLEOTIDE SEQUENCE</scope>
</reference>
<comment type="caution">
    <text evidence="1">The sequence shown here is derived from an EMBL/GenBank/DDBJ whole genome shotgun (WGS) entry which is preliminary data.</text>
</comment>
<dbReference type="EMBL" id="BKCJ010571905">
    <property type="protein sequence ID" value="GFB19133.1"/>
    <property type="molecule type" value="Genomic_DNA"/>
</dbReference>
<name>A0A699L6C5_TANCI</name>
<organism evidence="1">
    <name type="scientific">Tanacetum cinerariifolium</name>
    <name type="common">Dalmatian daisy</name>
    <name type="synonym">Chrysanthemum cinerariifolium</name>
    <dbReference type="NCBI Taxonomy" id="118510"/>
    <lineage>
        <taxon>Eukaryota</taxon>
        <taxon>Viridiplantae</taxon>
        <taxon>Streptophyta</taxon>
        <taxon>Embryophyta</taxon>
        <taxon>Tracheophyta</taxon>
        <taxon>Spermatophyta</taxon>
        <taxon>Magnoliopsida</taxon>
        <taxon>eudicotyledons</taxon>
        <taxon>Gunneridae</taxon>
        <taxon>Pentapetalae</taxon>
        <taxon>asterids</taxon>
        <taxon>campanulids</taxon>
        <taxon>Asterales</taxon>
        <taxon>Asteraceae</taxon>
        <taxon>Asteroideae</taxon>
        <taxon>Anthemideae</taxon>
        <taxon>Anthemidinae</taxon>
        <taxon>Tanacetum</taxon>
    </lineage>
</organism>
<proteinExistence type="predicted"/>